<feature type="domain" description="DNA topoisomerase type IA zn finger" evidence="1">
    <location>
        <begin position="48"/>
        <end position="84"/>
    </location>
</feature>
<dbReference type="Proteomes" id="UP000034320">
    <property type="component" value="Unassembled WGS sequence"/>
</dbReference>
<dbReference type="Gene3D" id="3.30.65.10">
    <property type="entry name" value="Bacterial Topoisomerase I, domain 1"/>
    <property type="match status" value="2"/>
</dbReference>
<evidence type="ECO:0000259" key="1">
    <source>
        <dbReference type="Pfam" id="PF01396"/>
    </source>
</evidence>
<dbReference type="GO" id="GO:0003917">
    <property type="term" value="F:DNA topoisomerase type I (single strand cut, ATP-independent) activity"/>
    <property type="evidence" value="ECO:0007669"/>
    <property type="project" value="InterPro"/>
</dbReference>
<proteinExistence type="predicted"/>
<protein>
    <submittedName>
        <fullName evidence="2">Topoisomerase protein</fullName>
    </submittedName>
</protein>
<dbReference type="SUPFAM" id="SSF56712">
    <property type="entry name" value="Prokaryotic type I DNA topoisomerase"/>
    <property type="match status" value="1"/>
</dbReference>
<accession>A0A0G0ZGZ0</accession>
<feature type="domain" description="DNA topoisomerase type IA zn finger" evidence="1">
    <location>
        <begin position="89"/>
        <end position="125"/>
    </location>
</feature>
<evidence type="ECO:0000313" key="3">
    <source>
        <dbReference type="Proteomes" id="UP000034320"/>
    </source>
</evidence>
<dbReference type="GO" id="GO:0005694">
    <property type="term" value="C:chromosome"/>
    <property type="evidence" value="ECO:0007669"/>
    <property type="project" value="InterPro"/>
</dbReference>
<dbReference type="InterPro" id="IPR023405">
    <property type="entry name" value="Topo_IA_core_domain"/>
</dbReference>
<evidence type="ECO:0000313" key="2">
    <source>
        <dbReference type="EMBL" id="KKS47977.1"/>
    </source>
</evidence>
<keyword evidence="2" id="KW-0413">Isomerase</keyword>
<sequence length="136" mass="15314">MEDELDEIANGRLNLEKVLNNFYLPFKKKLDEAFLGAEKVKLNLGETDEKCEECGHPLVIRMSKFGKFLACSNFPECKFTKNILEKAGIACPQCNGDIIVKKTRRGKQFYGCANYPKCQFAAWKKEDIKSVIPGGG</sequence>
<organism evidence="2 3">
    <name type="scientific">Candidatus Gottesmanbacteria bacterium GW2011_GWA2_42_18</name>
    <dbReference type="NCBI Taxonomy" id="1618442"/>
    <lineage>
        <taxon>Bacteria</taxon>
        <taxon>Candidatus Gottesmaniibacteriota</taxon>
    </lineage>
</organism>
<dbReference type="PANTHER" id="PTHR42785">
    <property type="entry name" value="DNA TOPOISOMERASE, TYPE IA, CORE"/>
    <property type="match status" value="1"/>
</dbReference>
<dbReference type="SUPFAM" id="SSF57783">
    <property type="entry name" value="Zinc beta-ribbon"/>
    <property type="match status" value="2"/>
</dbReference>
<dbReference type="Pfam" id="PF01396">
    <property type="entry name" value="Zn_ribbon_Top1"/>
    <property type="match status" value="2"/>
</dbReference>
<name>A0A0G0ZGZ0_9BACT</name>
<dbReference type="AlphaFoldDB" id="A0A0G0ZGZ0"/>
<dbReference type="PANTHER" id="PTHR42785:SF1">
    <property type="entry name" value="DNA TOPOISOMERASE"/>
    <property type="match status" value="1"/>
</dbReference>
<dbReference type="EMBL" id="LCDD01000001">
    <property type="protein sequence ID" value="KKS47977.1"/>
    <property type="molecule type" value="Genomic_DNA"/>
</dbReference>
<reference evidence="2 3" key="1">
    <citation type="journal article" date="2015" name="Nature">
        <title>rRNA introns, odd ribosomes, and small enigmatic genomes across a large radiation of phyla.</title>
        <authorList>
            <person name="Brown C.T."/>
            <person name="Hug L.A."/>
            <person name="Thomas B.C."/>
            <person name="Sharon I."/>
            <person name="Castelle C.J."/>
            <person name="Singh A."/>
            <person name="Wilkins M.J."/>
            <person name="Williams K.H."/>
            <person name="Banfield J.F."/>
        </authorList>
    </citation>
    <scope>NUCLEOTIDE SEQUENCE [LARGE SCALE GENOMIC DNA]</scope>
</reference>
<comment type="caution">
    <text evidence="2">The sequence shown here is derived from an EMBL/GenBank/DDBJ whole genome shotgun (WGS) entry which is preliminary data.</text>
</comment>
<dbReference type="GO" id="GO:0006265">
    <property type="term" value="P:DNA topological change"/>
    <property type="evidence" value="ECO:0007669"/>
    <property type="project" value="InterPro"/>
</dbReference>
<dbReference type="PATRIC" id="fig|1618442.3.peg.9"/>
<gene>
    <name evidence="2" type="ORF">UV09_C0001G0009</name>
</gene>
<dbReference type="GO" id="GO:0003677">
    <property type="term" value="F:DNA binding"/>
    <property type="evidence" value="ECO:0007669"/>
    <property type="project" value="InterPro"/>
</dbReference>
<dbReference type="InterPro" id="IPR013498">
    <property type="entry name" value="Topo_IA_Znf"/>
</dbReference>
<dbReference type="InterPro" id="IPR000380">
    <property type="entry name" value="Topo_IA"/>
</dbReference>